<comment type="caution">
    <text evidence="1">The sequence shown here is derived from an EMBL/GenBank/DDBJ whole genome shotgun (WGS) entry which is preliminary data.</text>
</comment>
<keyword evidence="2" id="KW-1185">Reference proteome</keyword>
<gene>
    <name evidence="1" type="ORF">GCM10009762_29190</name>
</gene>
<protein>
    <submittedName>
        <fullName evidence="1">Uncharacterized protein</fullName>
    </submittedName>
</protein>
<sequence length="142" mass="15754">MTTYITVPVPEELVPAVYRLIAEHQASPAKAEKPAVDERDDEAGRDWSFDELQLIADSDASSVRSFADVLTLLADASPTSMTIGEIGEQLGEKGLTLQNRFGAVTRWMRGRVGDDVRWPIRTAGGVWAMNEHNAELWKQIRS</sequence>
<accession>A0ABN2C941</accession>
<dbReference type="EMBL" id="BAAANV010000069">
    <property type="protein sequence ID" value="GAA1554635.1"/>
    <property type="molecule type" value="Genomic_DNA"/>
</dbReference>
<reference evidence="1 2" key="1">
    <citation type="journal article" date="2019" name="Int. J. Syst. Evol. Microbiol.">
        <title>The Global Catalogue of Microorganisms (GCM) 10K type strain sequencing project: providing services to taxonomists for standard genome sequencing and annotation.</title>
        <authorList>
            <consortium name="The Broad Institute Genomics Platform"/>
            <consortium name="The Broad Institute Genome Sequencing Center for Infectious Disease"/>
            <person name="Wu L."/>
            <person name="Ma J."/>
        </authorList>
    </citation>
    <scope>NUCLEOTIDE SEQUENCE [LARGE SCALE GENOMIC DNA]</scope>
    <source>
        <strain evidence="1 2">JCM 14588</strain>
    </source>
</reference>
<dbReference type="RefSeq" id="WP_346031062.1">
    <property type="nucleotide sequence ID" value="NZ_BAAANV010000069.1"/>
</dbReference>
<proteinExistence type="predicted"/>
<dbReference type="Proteomes" id="UP001501288">
    <property type="component" value="Unassembled WGS sequence"/>
</dbReference>
<evidence type="ECO:0000313" key="2">
    <source>
        <dbReference type="Proteomes" id="UP001501288"/>
    </source>
</evidence>
<organism evidence="1 2">
    <name type="scientific">Dermacoccus barathri</name>
    <dbReference type="NCBI Taxonomy" id="322601"/>
    <lineage>
        <taxon>Bacteria</taxon>
        <taxon>Bacillati</taxon>
        <taxon>Actinomycetota</taxon>
        <taxon>Actinomycetes</taxon>
        <taxon>Micrococcales</taxon>
        <taxon>Dermacoccaceae</taxon>
        <taxon>Dermacoccus</taxon>
    </lineage>
</organism>
<evidence type="ECO:0000313" key="1">
    <source>
        <dbReference type="EMBL" id="GAA1554635.1"/>
    </source>
</evidence>
<name>A0ABN2C941_9MICO</name>